<reference evidence="9 10" key="1">
    <citation type="submission" date="2018-12" db="EMBL/GenBank/DDBJ databases">
        <title>Complete genome sequence of Haloplanus rallus MBLA0036.</title>
        <authorList>
            <person name="Nam Y.-d."/>
            <person name="Kang J."/>
            <person name="Chung W.-H."/>
            <person name="Park Y.S."/>
        </authorList>
    </citation>
    <scope>NUCLEOTIDE SEQUENCE [LARGE SCALE GENOMIC DNA]</scope>
    <source>
        <strain evidence="9 10">MBLA0036</strain>
    </source>
</reference>
<dbReference type="GO" id="GO:0055129">
    <property type="term" value="P:L-proline biosynthetic process"/>
    <property type="evidence" value="ECO:0007669"/>
    <property type="project" value="UniProtKB-UniRule"/>
</dbReference>
<dbReference type="PANTHER" id="PTHR11645">
    <property type="entry name" value="PYRROLINE-5-CARBOXYLATE REDUCTASE"/>
    <property type="match status" value="1"/>
</dbReference>
<feature type="binding site" evidence="6">
    <location>
        <begin position="7"/>
        <end position="12"/>
    </location>
    <ligand>
        <name>NADP(+)</name>
        <dbReference type="ChEBI" id="CHEBI:58349"/>
    </ligand>
</feature>
<dbReference type="AlphaFoldDB" id="A0A6B9F1R9"/>
<dbReference type="InterPro" id="IPR029036">
    <property type="entry name" value="P5CR_dimer"/>
</dbReference>
<keyword evidence="4" id="KW-0963">Cytoplasm</keyword>
<keyword evidence="4" id="KW-0641">Proline biosynthesis</keyword>
<name>A0A6B9F1R9_9EURY</name>
<accession>A0A6B9F1R9</accession>
<comment type="catalytic activity">
    <reaction evidence="4">
        <text>L-proline + NADP(+) = (S)-1-pyrroline-5-carboxylate + NADPH + 2 H(+)</text>
        <dbReference type="Rhea" id="RHEA:14109"/>
        <dbReference type="ChEBI" id="CHEBI:15378"/>
        <dbReference type="ChEBI" id="CHEBI:17388"/>
        <dbReference type="ChEBI" id="CHEBI:57783"/>
        <dbReference type="ChEBI" id="CHEBI:58349"/>
        <dbReference type="ChEBI" id="CHEBI:60039"/>
        <dbReference type="EC" id="1.5.1.2"/>
    </reaction>
</comment>
<feature type="domain" description="Pyrroline-5-carboxylate reductase dimerisation" evidence="8">
    <location>
        <begin position="148"/>
        <end position="252"/>
    </location>
</feature>
<evidence type="ECO:0000256" key="6">
    <source>
        <dbReference type="PIRSR" id="PIRSR000193-1"/>
    </source>
</evidence>
<dbReference type="HAMAP" id="MF_01925">
    <property type="entry name" value="P5C_reductase"/>
    <property type="match status" value="1"/>
</dbReference>
<feature type="binding site" evidence="6">
    <location>
        <begin position="65"/>
        <end position="68"/>
    </location>
    <ligand>
        <name>NADP(+)</name>
        <dbReference type="ChEBI" id="CHEBI:58349"/>
    </ligand>
</feature>
<dbReference type="GO" id="GO:0005737">
    <property type="term" value="C:cytoplasm"/>
    <property type="evidence" value="ECO:0007669"/>
    <property type="project" value="UniProtKB-SubCell"/>
</dbReference>
<sequence length="259" mass="26781">MTTVSVIGCGHMGGALVKGLSRVDTHRVTACDLDTDALEAMEPYCAETTTDVASATADADVVFVAVKPEVVGPVLADLDLSPDQTLVTIAAGVPRAFVAGHTDATVVRLMPNLAAETGTMAAAVSWDAPDADVRAVLDDLGEFVVIDEDLMDVATALNGSGPAFVYYLIKSMQEGAVAEGMDADDARTLAAQTFKGAAETVLRSEESLDDLIDAVATEGGTTIEGMEVLWDSDVDVAVGDALHAAADRSRELSGGFDDE</sequence>
<dbReference type="InterPro" id="IPR000304">
    <property type="entry name" value="Pyrroline-COOH_reductase"/>
</dbReference>
<dbReference type="SUPFAM" id="SSF48179">
    <property type="entry name" value="6-phosphogluconate dehydrogenase C-terminal domain-like"/>
    <property type="match status" value="1"/>
</dbReference>
<dbReference type="PIRSF" id="PIRSF000193">
    <property type="entry name" value="Pyrrol-5-carb_rd"/>
    <property type="match status" value="1"/>
</dbReference>
<proteinExistence type="inferred from homology"/>
<gene>
    <name evidence="4 9" type="primary">proC</name>
    <name evidence="9" type="ORF">EI982_04640</name>
</gene>
<dbReference type="UniPathway" id="UPA00098">
    <property type="reaction ID" value="UER00361"/>
</dbReference>
<dbReference type="GeneID" id="43368793"/>
<dbReference type="Gene3D" id="1.10.3730.10">
    <property type="entry name" value="ProC C-terminal domain-like"/>
    <property type="match status" value="1"/>
</dbReference>
<dbReference type="FunFam" id="1.10.3730.10:FF:000001">
    <property type="entry name" value="Pyrroline-5-carboxylate reductase"/>
    <property type="match status" value="1"/>
</dbReference>
<comment type="catalytic activity">
    <reaction evidence="4">
        <text>L-proline + NAD(+) = (S)-1-pyrroline-5-carboxylate + NADH + 2 H(+)</text>
        <dbReference type="Rhea" id="RHEA:14105"/>
        <dbReference type="ChEBI" id="CHEBI:15378"/>
        <dbReference type="ChEBI" id="CHEBI:17388"/>
        <dbReference type="ChEBI" id="CHEBI:57540"/>
        <dbReference type="ChEBI" id="CHEBI:57945"/>
        <dbReference type="ChEBI" id="CHEBI:60039"/>
        <dbReference type="EC" id="1.5.1.2"/>
    </reaction>
</comment>
<dbReference type="EMBL" id="CP034345">
    <property type="protein sequence ID" value="QGX94118.1"/>
    <property type="molecule type" value="Genomic_DNA"/>
</dbReference>
<comment type="similarity">
    <text evidence="1 4">Belongs to the pyrroline-5-carboxylate reductase family.</text>
</comment>
<protein>
    <recommendedName>
        <fullName evidence="4 5">Pyrroline-5-carboxylate reductase</fullName>
        <shortName evidence="4">P5C reductase</shortName>
        <shortName evidence="4">P5CR</shortName>
        <ecNumber evidence="4 5">1.5.1.2</ecNumber>
    </recommendedName>
    <alternativeName>
        <fullName evidence="4">PCA reductase</fullName>
    </alternativeName>
</protein>
<dbReference type="InterPro" id="IPR008927">
    <property type="entry name" value="6-PGluconate_DH-like_C_sf"/>
</dbReference>
<evidence type="ECO:0000259" key="7">
    <source>
        <dbReference type="Pfam" id="PF03807"/>
    </source>
</evidence>
<evidence type="ECO:0000256" key="1">
    <source>
        <dbReference type="ARBA" id="ARBA00005525"/>
    </source>
</evidence>
<feature type="domain" description="Pyrroline-5-carboxylate reductase catalytic N-terminal" evidence="7">
    <location>
        <begin position="4"/>
        <end position="92"/>
    </location>
</feature>
<evidence type="ECO:0000256" key="2">
    <source>
        <dbReference type="ARBA" id="ARBA00022857"/>
    </source>
</evidence>
<dbReference type="EC" id="1.5.1.2" evidence="4 5"/>
<evidence type="ECO:0000256" key="5">
    <source>
        <dbReference type="NCBIfam" id="TIGR00112"/>
    </source>
</evidence>
<dbReference type="PANTHER" id="PTHR11645:SF0">
    <property type="entry name" value="PYRROLINE-5-CARBOXYLATE REDUCTASE 3"/>
    <property type="match status" value="1"/>
</dbReference>
<dbReference type="GO" id="GO:0004735">
    <property type="term" value="F:pyrroline-5-carboxylate reductase activity"/>
    <property type="evidence" value="ECO:0007669"/>
    <property type="project" value="UniProtKB-UniRule"/>
</dbReference>
<keyword evidence="10" id="KW-1185">Reference proteome</keyword>
<keyword evidence="4" id="KW-0028">Amino-acid biosynthesis</keyword>
<keyword evidence="2 4" id="KW-0521">NADP</keyword>
<dbReference type="RefSeq" id="WP_157688355.1">
    <property type="nucleotide sequence ID" value="NZ_CP034345.1"/>
</dbReference>
<dbReference type="Proteomes" id="UP000428325">
    <property type="component" value="Chromosome"/>
</dbReference>
<dbReference type="OrthoDB" id="25257at2157"/>
<organism evidence="9 10">
    <name type="scientific">Haloplanus rallus</name>
    <dbReference type="NCBI Taxonomy" id="1816183"/>
    <lineage>
        <taxon>Archaea</taxon>
        <taxon>Methanobacteriati</taxon>
        <taxon>Methanobacteriota</taxon>
        <taxon>Stenosarchaea group</taxon>
        <taxon>Halobacteria</taxon>
        <taxon>Halobacteriales</taxon>
        <taxon>Haloferacaceae</taxon>
        <taxon>Haloplanus</taxon>
    </lineage>
</organism>
<evidence type="ECO:0000256" key="3">
    <source>
        <dbReference type="ARBA" id="ARBA00023002"/>
    </source>
</evidence>
<evidence type="ECO:0000313" key="9">
    <source>
        <dbReference type="EMBL" id="QGX94118.1"/>
    </source>
</evidence>
<comment type="subcellular location">
    <subcellularLocation>
        <location evidence="4">Cytoplasm</location>
    </subcellularLocation>
</comment>
<dbReference type="Pfam" id="PF03807">
    <property type="entry name" value="F420_oxidored"/>
    <property type="match status" value="1"/>
</dbReference>
<dbReference type="NCBIfam" id="TIGR00112">
    <property type="entry name" value="proC"/>
    <property type="match status" value="1"/>
</dbReference>
<evidence type="ECO:0000313" key="10">
    <source>
        <dbReference type="Proteomes" id="UP000428325"/>
    </source>
</evidence>
<dbReference type="KEGG" id="hra:EI982_04640"/>
<comment type="pathway">
    <text evidence="4">Amino-acid biosynthesis; L-proline biosynthesis; L-proline from L-glutamate 5-semialdehyde: step 1/1.</text>
</comment>
<dbReference type="SUPFAM" id="SSF51735">
    <property type="entry name" value="NAD(P)-binding Rossmann-fold domains"/>
    <property type="match status" value="1"/>
</dbReference>
<evidence type="ECO:0000259" key="8">
    <source>
        <dbReference type="Pfam" id="PF14748"/>
    </source>
</evidence>
<evidence type="ECO:0000256" key="4">
    <source>
        <dbReference type="HAMAP-Rule" id="MF_01925"/>
    </source>
</evidence>
<dbReference type="Pfam" id="PF14748">
    <property type="entry name" value="P5CR_dimer"/>
    <property type="match status" value="1"/>
</dbReference>
<dbReference type="InterPro" id="IPR028939">
    <property type="entry name" value="P5C_Rdtase_cat_N"/>
</dbReference>
<keyword evidence="3 4" id="KW-0560">Oxidoreductase</keyword>
<dbReference type="Gene3D" id="3.40.50.720">
    <property type="entry name" value="NAD(P)-binding Rossmann-like Domain"/>
    <property type="match status" value="1"/>
</dbReference>
<dbReference type="InterPro" id="IPR036291">
    <property type="entry name" value="NAD(P)-bd_dom_sf"/>
</dbReference>
<comment type="function">
    <text evidence="4">Catalyzes the reduction of 1-pyrroline-5-carboxylate (PCA) to L-proline.</text>
</comment>